<dbReference type="PANTHER" id="PTHR19854">
    <property type="entry name" value="TRANSDUCIN BETA-LIKE 3"/>
    <property type="match status" value="1"/>
</dbReference>
<dbReference type="PROSITE" id="PS00678">
    <property type="entry name" value="WD_REPEATS_1"/>
    <property type="match status" value="1"/>
</dbReference>
<dbReference type="EMBL" id="LFZN01000031">
    <property type="protein sequence ID" value="KXT03350.1"/>
    <property type="molecule type" value="Genomic_DNA"/>
</dbReference>
<evidence type="ECO:0000256" key="2">
    <source>
        <dbReference type="ARBA" id="ARBA00022737"/>
    </source>
</evidence>
<dbReference type="AlphaFoldDB" id="A0A139HLN5"/>
<comment type="caution">
    <text evidence="8">The sequence shown here is derived from an EMBL/GenBank/DDBJ whole genome shotgun (WGS) entry which is preliminary data.</text>
</comment>
<evidence type="ECO:0000313" key="9">
    <source>
        <dbReference type="Proteomes" id="UP000070133"/>
    </source>
</evidence>
<accession>A0A139HLN5</accession>
<feature type="repeat" description="WD" evidence="7">
    <location>
        <begin position="21"/>
        <end position="62"/>
    </location>
</feature>
<dbReference type="PANTHER" id="PTHR19854:SF1">
    <property type="entry name" value="GUANINE NUCLEOTIDE-BINDING PROTEIN SUBUNIT BETA-LIKE PROTEIN 1"/>
    <property type="match status" value="1"/>
</dbReference>
<dbReference type="PROSITE" id="PS50082">
    <property type="entry name" value="WD_REPEATS_2"/>
    <property type="match status" value="2"/>
</dbReference>
<keyword evidence="2" id="KW-0677">Repeat</keyword>
<evidence type="ECO:0000256" key="6">
    <source>
        <dbReference type="ARBA" id="ARBA00040563"/>
    </source>
</evidence>
<dbReference type="InterPro" id="IPR036322">
    <property type="entry name" value="WD40_repeat_dom_sf"/>
</dbReference>
<evidence type="ECO:0000256" key="1">
    <source>
        <dbReference type="ARBA" id="ARBA00022574"/>
    </source>
</evidence>
<dbReference type="OrthoDB" id="7668193at2759"/>
<evidence type="ECO:0000256" key="7">
    <source>
        <dbReference type="PROSITE-ProRule" id="PRU00221"/>
    </source>
</evidence>
<evidence type="ECO:0000313" key="8">
    <source>
        <dbReference type="EMBL" id="KXT03350.1"/>
    </source>
</evidence>
<keyword evidence="1 7" id="KW-0853">WD repeat</keyword>
<name>A0A139HLN5_9PEZI</name>
<evidence type="ECO:0000256" key="4">
    <source>
        <dbReference type="ARBA" id="ARBA00037931"/>
    </source>
</evidence>
<evidence type="ECO:0000256" key="5">
    <source>
        <dbReference type="ARBA" id="ARBA00038749"/>
    </source>
</evidence>
<feature type="repeat" description="WD" evidence="7">
    <location>
        <begin position="373"/>
        <end position="388"/>
    </location>
</feature>
<protein>
    <recommendedName>
        <fullName evidence="6">ASTRA-associated protein 1</fullName>
    </recommendedName>
</protein>
<reference evidence="8 9" key="1">
    <citation type="submission" date="2015-07" db="EMBL/GenBank/DDBJ databases">
        <title>Comparative genomics of the Sigatoka disease complex on banana suggests a link between parallel evolutionary changes in Pseudocercospora fijiensis and Pseudocercospora eumusae and increased virulence on the banana host.</title>
        <authorList>
            <person name="Chang T.-C."/>
            <person name="Salvucci A."/>
            <person name="Crous P.W."/>
            <person name="Stergiopoulos I."/>
        </authorList>
    </citation>
    <scope>NUCLEOTIDE SEQUENCE [LARGE SCALE GENOMIC DNA]</scope>
    <source>
        <strain evidence="8 9">CBS 114824</strain>
    </source>
</reference>
<comment type="similarity">
    <text evidence="4">Belongs to the WD repeat ASA1 family.</text>
</comment>
<gene>
    <name evidence="8" type="ORF">AC578_3959</name>
</gene>
<proteinExistence type="inferred from homology"/>
<dbReference type="SUPFAM" id="SSF50978">
    <property type="entry name" value="WD40 repeat-like"/>
    <property type="match status" value="1"/>
</dbReference>
<organism evidence="8 9">
    <name type="scientific">Pseudocercospora eumusae</name>
    <dbReference type="NCBI Taxonomy" id="321146"/>
    <lineage>
        <taxon>Eukaryota</taxon>
        <taxon>Fungi</taxon>
        <taxon>Dikarya</taxon>
        <taxon>Ascomycota</taxon>
        <taxon>Pezizomycotina</taxon>
        <taxon>Dothideomycetes</taxon>
        <taxon>Dothideomycetidae</taxon>
        <taxon>Mycosphaerellales</taxon>
        <taxon>Mycosphaerellaceae</taxon>
        <taxon>Pseudocercospora</taxon>
    </lineage>
</organism>
<dbReference type="InterPro" id="IPR015943">
    <property type="entry name" value="WD40/YVTN_repeat-like_dom_sf"/>
</dbReference>
<comment type="function">
    <text evidence="3">Component of the ASTRA complex involved in chromatin remodeling.</text>
</comment>
<dbReference type="Pfam" id="PF00400">
    <property type="entry name" value="WD40"/>
    <property type="match status" value="3"/>
</dbReference>
<comment type="subunit">
    <text evidence="5">Component of the ASTRA chromatin remodeling machinery complex.</text>
</comment>
<keyword evidence="9" id="KW-1185">Reference proteome</keyword>
<dbReference type="InterPro" id="IPR001680">
    <property type="entry name" value="WD40_rpt"/>
</dbReference>
<dbReference type="STRING" id="321146.A0A139HLN5"/>
<dbReference type="InterPro" id="IPR019775">
    <property type="entry name" value="WD40_repeat_CS"/>
</dbReference>
<dbReference type="Gene3D" id="2.130.10.10">
    <property type="entry name" value="YVTN repeat-like/Quinoprotein amine dehydrogenase"/>
    <property type="match status" value="3"/>
</dbReference>
<dbReference type="SMART" id="SM00320">
    <property type="entry name" value="WD40"/>
    <property type="match status" value="5"/>
</dbReference>
<evidence type="ECO:0000256" key="3">
    <source>
        <dbReference type="ARBA" id="ARBA00037338"/>
    </source>
</evidence>
<dbReference type="Proteomes" id="UP000070133">
    <property type="component" value="Unassembled WGS sequence"/>
</dbReference>
<sequence length="388" mass="43234">MAPQNLIQSSENPPAQPAYVLRGHSAQVHAVRFLRHNTRLLTGDACGWVVLWSKSTKRAAAVWKAHSNTILGLRDWDDDKIITHGRDNKLRVWQLRETDEPSFSNILPIEDSSSERKEPWLLHTLQVNALNFCSFTMCHAIPASGDLPSDGIFIGTPGVQDGHIHVTSLPDEDRIATIPNPKNESTGMVMSIGLAFHTESKQLLILAGYESGHACVWSQQDGKRQWQLTYMQKTHTQPVLSLDIALDHRCFFTSSADAIIGRHPLNERDVGLPAKAVQTKHAGQQGLTVRNDGKIFATAGWDSRIRVYSVRTMKELAVLKWHKEGCYAISFAGLVKSAAEFATLGLHEKGDQEISDMTIAQQREYTARTTHWLAAGSKDGKVSLWEIY</sequence>